<dbReference type="EMBL" id="JACHHK010000005">
    <property type="protein sequence ID" value="MBB5183494.1"/>
    <property type="molecule type" value="Genomic_DNA"/>
</dbReference>
<keyword evidence="2" id="KW-1185">Reference proteome</keyword>
<dbReference type="InterPro" id="IPR002838">
    <property type="entry name" value="AIM24"/>
</dbReference>
<organism evidence="1 2">
    <name type="scientific">Catenisphaera adipataccumulans</name>
    <dbReference type="NCBI Taxonomy" id="700500"/>
    <lineage>
        <taxon>Bacteria</taxon>
        <taxon>Bacillati</taxon>
        <taxon>Bacillota</taxon>
        <taxon>Erysipelotrichia</taxon>
        <taxon>Erysipelotrichales</taxon>
        <taxon>Erysipelotrichaceae</taxon>
        <taxon>Catenisphaera</taxon>
    </lineage>
</organism>
<dbReference type="SUPFAM" id="SSF51219">
    <property type="entry name" value="TRAP-like"/>
    <property type="match status" value="1"/>
</dbReference>
<protein>
    <submittedName>
        <fullName evidence="1">Uncharacterized protein (AIM24 family)</fullName>
    </submittedName>
</protein>
<reference evidence="1 2" key="1">
    <citation type="submission" date="2020-08" db="EMBL/GenBank/DDBJ databases">
        <title>Genomic Encyclopedia of Type Strains, Phase IV (KMG-IV): sequencing the most valuable type-strain genomes for metagenomic binning, comparative biology and taxonomic classification.</title>
        <authorList>
            <person name="Goeker M."/>
        </authorList>
    </citation>
    <scope>NUCLEOTIDE SEQUENCE [LARGE SCALE GENOMIC DNA]</scope>
    <source>
        <strain evidence="1 2">DSM 25799</strain>
    </source>
</reference>
<sequence>MKLSHLETNNRKFSDSHGHYYVLDYLSNADFDPQTAYYMDKADKHRRQLVLEFSGNNQAAIQQGNMQWMAGRIHPESGIQGMSDLLGKAVKNTVAKPQKSKPIYGGIGLMALKPTLDHILFFEGSEWGIGGIGIKDEVFLACDGTLQSRPTKPQNTVNDPEYTLILYGSGTIAVKCPVQREELAEVTLNGDELRISEAKAICWSGSLETATTTSTEGKVLVLRGSGKVLYYPASI</sequence>
<dbReference type="InterPro" id="IPR036983">
    <property type="entry name" value="AIM24_sf"/>
</dbReference>
<proteinExistence type="predicted"/>
<comment type="caution">
    <text evidence="1">The sequence shown here is derived from an EMBL/GenBank/DDBJ whole genome shotgun (WGS) entry which is preliminary data.</text>
</comment>
<evidence type="ECO:0000313" key="2">
    <source>
        <dbReference type="Proteomes" id="UP000539953"/>
    </source>
</evidence>
<dbReference type="Proteomes" id="UP000539953">
    <property type="component" value="Unassembled WGS sequence"/>
</dbReference>
<dbReference type="AlphaFoldDB" id="A0A7W8CYU0"/>
<gene>
    <name evidence="1" type="ORF">HNQ47_001516</name>
</gene>
<dbReference type="RefSeq" id="WP_183328785.1">
    <property type="nucleotide sequence ID" value="NZ_JACHHK010000005.1"/>
</dbReference>
<dbReference type="Gene3D" id="3.60.160.10">
    <property type="entry name" value="Mitochondrial biogenesis AIM24"/>
    <property type="match status" value="1"/>
</dbReference>
<dbReference type="InterPro" id="IPR016031">
    <property type="entry name" value="Trp_RNA-bd_attenuator-like_dom"/>
</dbReference>
<dbReference type="Pfam" id="PF01987">
    <property type="entry name" value="AIM24"/>
    <property type="match status" value="1"/>
</dbReference>
<accession>A0A7W8CYU0</accession>
<evidence type="ECO:0000313" key="1">
    <source>
        <dbReference type="EMBL" id="MBB5183494.1"/>
    </source>
</evidence>
<name>A0A7W8CYU0_9FIRM</name>